<accession>A0A284VSA0</accession>
<keyword evidence="2" id="KW-1185">Reference proteome</keyword>
<dbReference type="OrthoDB" id="144733at2157"/>
<protein>
    <submittedName>
        <fullName evidence="1">Uncharacterized protein</fullName>
    </submittedName>
</protein>
<proteinExistence type="predicted"/>
<gene>
    <name evidence="1" type="ORF">MNV_60046</name>
</gene>
<name>A0A284VSA0_9EURY</name>
<sequence>MRDFVTKIPENRGKLESTIRKFKGAPVYIIELKVFGTACGCMGMLADLRGLQTEDLEVYRKQFVAILSEISKDLGLKPHLIYARTLPGSFEVVAFTARELCNRCKNELGSFEKPRPDLIILGNYARS</sequence>
<dbReference type="EMBL" id="FZMP01000207">
    <property type="protein sequence ID" value="SNQ62165.1"/>
    <property type="molecule type" value="Genomic_DNA"/>
</dbReference>
<organism evidence="1 2">
    <name type="scientific">Candidatus Methanoperedens nitratireducens</name>
    <dbReference type="NCBI Taxonomy" id="1392998"/>
    <lineage>
        <taxon>Archaea</taxon>
        <taxon>Methanobacteriati</taxon>
        <taxon>Methanobacteriota</taxon>
        <taxon>Stenosarchaea group</taxon>
        <taxon>Methanomicrobia</taxon>
        <taxon>Methanosarcinales</taxon>
        <taxon>ANME-2 cluster</taxon>
        <taxon>Candidatus Methanoperedentaceae</taxon>
        <taxon>Candidatus Methanoperedens</taxon>
    </lineage>
</organism>
<evidence type="ECO:0000313" key="2">
    <source>
        <dbReference type="Proteomes" id="UP000218615"/>
    </source>
</evidence>
<dbReference type="AlphaFoldDB" id="A0A284VSA0"/>
<dbReference type="STRING" id="1392998.ANME2D_01097"/>
<evidence type="ECO:0000313" key="1">
    <source>
        <dbReference type="EMBL" id="SNQ62165.1"/>
    </source>
</evidence>
<dbReference type="RefSeq" id="WP_096206767.1">
    <property type="nucleotide sequence ID" value="NZ_FZMP01000207.1"/>
</dbReference>
<dbReference type="Proteomes" id="UP000218615">
    <property type="component" value="Unassembled WGS sequence"/>
</dbReference>
<dbReference type="Pfam" id="PF17393">
    <property type="entry name" value="DUF5402"/>
    <property type="match status" value="1"/>
</dbReference>
<reference evidence="2" key="1">
    <citation type="submission" date="2017-06" db="EMBL/GenBank/DDBJ databases">
        <authorList>
            <person name="Cremers G."/>
        </authorList>
    </citation>
    <scope>NUCLEOTIDE SEQUENCE [LARGE SCALE GENOMIC DNA]</scope>
</reference>
<dbReference type="InterPro" id="IPR020380">
    <property type="entry name" value="Uncharacterised_MJ1658"/>
</dbReference>